<name>A0ABX1EEI3_9PROT</name>
<feature type="transmembrane region" description="Helical" evidence="1">
    <location>
        <begin position="59"/>
        <end position="76"/>
    </location>
</feature>
<feature type="transmembrane region" description="Helical" evidence="1">
    <location>
        <begin position="31"/>
        <end position="50"/>
    </location>
</feature>
<protein>
    <submittedName>
        <fullName evidence="2">Uncharacterized protein</fullName>
    </submittedName>
</protein>
<accession>A0ABX1EEI3</accession>
<proteinExistence type="predicted"/>
<keyword evidence="3" id="KW-1185">Reference proteome</keyword>
<feature type="transmembrane region" description="Helical" evidence="1">
    <location>
        <begin position="82"/>
        <end position="99"/>
    </location>
</feature>
<keyword evidence="1" id="KW-0812">Transmembrane</keyword>
<evidence type="ECO:0000256" key="1">
    <source>
        <dbReference type="SAM" id="Phobius"/>
    </source>
</evidence>
<gene>
    <name evidence="2" type="ORF">HEQ75_24050</name>
</gene>
<dbReference type="EMBL" id="JAAVNE010000059">
    <property type="protein sequence ID" value="NKC33952.1"/>
    <property type="molecule type" value="Genomic_DNA"/>
</dbReference>
<keyword evidence="1" id="KW-0472">Membrane</keyword>
<feature type="transmembrane region" description="Helical" evidence="1">
    <location>
        <begin position="132"/>
        <end position="156"/>
    </location>
</feature>
<organism evidence="2 3">
    <name type="scientific">Falsiroseomonas selenitidurans</name>
    <dbReference type="NCBI Taxonomy" id="2716335"/>
    <lineage>
        <taxon>Bacteria</taxon>
        <taxon>Pseudomonadati</taxon>
        <taxon>Pseudomonadota</taxon>
        <taxon>Alphaproteobacteria</taxon>
        <taxon>Acetobacterales</taxon>
        <taxon>Roseomonadaceae</taxon>
        <taxon>Falsiroseomonas</taxon>
    </lineage>
</organism>
<feature type="non-terminal residue" evidence="2">
    <location>
        <position position="157"/>
    </location>
</feature>
<evidence type="ECO:0000313" key="3">
    <source>
        <dbReference type="Proteomes" id="UP000787635"/>
    </source>
</evidence>
<sequence>MIETLTPALPALLLALALAMAGRRWPMAGGLALGAGVLAGWLWVFGSLPASPRQLPERLPLLALGVLALVGLGLAWRAVPGRLLALLGALAVGWWMAGAPRNAPDLAQAVPVGVVVTGAVLLGLQGGRWARLAAAAALLAGLWWAALPGPALLLFFN</sequence>
<evidence type="ECO:0000313" key="2">
    <source>
        <dbReference type="EMBL" id="NKC33952.1"/>
    </source>
</evidence>
<keyword evidence="1" id="KW-1133">Transmembrane helix</keyword>
<feature type="transmembrane region" description="Helical" evidence="1">
    <location>
        <begin position="106"/>
        <end position="126"/>
    </location>
</feature>
<dbReference type="Proteomes" id="UP000787635">
    <property type="component" value="Unassembled WGS sequence"/>
</dbReference>
<dbReference type="RefSeq" id="WP_209318749.1">
    <property type="nucleotide sequence ID" value="NZ_JAAVNE010000059.1"/>
</dbReference>
<comment type="caution">
    <text evidence="2">The sequence shown here is derived from an EMBL/GenBank/DDBJ whole genome shotgun (WGS) entry which is preliminary data.</text>
</comment>
<reference evidence="2 3" key="1">
    <citation type="submission" date="2020-03" db="EMBL/GenBank/DDBJ databases">
        <title>Roseomonas selenitidurans sp. nov. isolated from urban soil.</title>
        <authorList>
            <person name="Liu H."/>
        </authorList>
    </citation>
    <scope>NUCLEOTIDE SEQUENCE [LARGE SCALE GENOMIC DNA]</scope>
    <source>
        <strain evidence="2 3">BU-1</strain>
    </source>
</reference>